<gene>
    <name evidence="4" type="ORF">DDE20_18560</name>
</gene>
<dbReference type="Proteomes" id="UP000245911">
    <property type="component" value="Unassembled WGS sequence"/>
</dbReference>
<dbReference type="PANTHER" id="PTHR33376">
    <property type="match status" value="1"/>
</dbReference>
<organism evidence="4 5">
    <name type="scientific">Pararhodobacter oceanensis</name>
    <dbReference type="NCBI Taxonomy" id="2172121"/>
    <lineage>
        <taxon>Bacteria</taxon>
        <taxon>Pseudomonadati</taxon>
        <taxon>Pseudomonadota</taxon>
        <taxon>Alphaproteobacteria</taxon>
        <taxon>Rhodobacterales</taxon>
        <taxon>Paracoccaceae</taxon>
        <taxon>Pararhodobacter</taxon>
    </lineage>
</organism>
<comment type="caution">
    <text evidence="4">The sequence shown here is derived from an EMBL/GenBank/DDBJ whole genome shotgun (WGS) entry which is preliminary data.</text>
</comment>
<accession>A0A2T8HP97</accession>
<protein>
    <submittedName>
        <fullName evidence="4">C4-dicarboxylate ABC transporter</fullName>
    </submittedName>
</protein>
<dbReference type="InterPro" id="IPR018389">
    <property type="entry name" value="DctP_fam"/>
</dbReference>
<dbReference type="Gene3D" id="3.40.190.170">
    <property type="entry name" value="Bacterial extracellular solute-binding protein, family 7"/>
    <property type="match status" value="1"/>
</dbReference>
<comment type="subcellular location">
    <subcellularLocation>
        <location evidence="1">Periplasm</location>
    </subcellularLocation>
</comment>
<keyword evidence="3" id="KW-0574">Periplasm</keyword>
<proteinExistence type="predicted"/>
<sequence>MDHLRTITRRLKLNQSYFYPGEKMHIIQYSKRSLSAALSMVLAGAMPAAAQSVDFNASIWLPESHPLARYSYVEWLPRLEEASGGSLNPTLFTGPVLLPPDTTLSGLRDGIAQVAFHAGTYTPSDLPEDNVLAQLAFNYSDHLLAGIAITEANMTIPALQDQWRRNGIVFLGGYATLPYNLVCSSPVNGPEDLQGLRIRVPGAAHSDWANSVGAVTVNVPSSEMYAGLDRGQLDCAAVPANDLQSRSLWEVAKYVNMVDLGVYWAGFMQGANRDFWHSLTDAQRQAFFDTIPQALVEQANDYSNSLSAALEASLEHDVEIIEPSAEMLDAISDFGPSVVEGAIALAADEFDVSDPEALIAAVVEIFEKWEGLLATVDRNDPEAIITLIGEQIYANIDASTYAMD</sequence>
<dbReference type="InterPro" id="IPR038404">
    <property type="entry name" value="TRAP_DctP_sf"/>
</dbReference>
<dbReference type="RefSeq" id="WP_116560012.1">
    <property type="nucleotide sequence ID" value="NZ_QDKM01000019.1"/>
</dbReference>
<evidence type="ECO:0000313" key="4">
    <source>
        <dbReference type="EMBL" id="PVH27259.1"/>
    </source>
</evidence>
<dbReference type="AlphaFoldDB" id="A0A2T8HP97"/>
<dbReference type="GO" id="GO:0055085">
    <property type="term" value="P:transmembrane transport"/>
    <property type="evidence" value="ECO:0007669"/>
    <property type="project" value="InterPro"/>
</dbReference>
<reference evidence="4 5" key="1">
    <citation type="submission" date="2018-04" db="EMBL/GenBank/DDBJ databases">
        <title>Pararhodobacter oceanense sp. nov., isolated from marine intertidal sediment.</title>
        <authorList>
            <person name="Wang X.-L."/>
            <person name="Du Z.-J."/>
        </authorList>
    </citation>
    <scope>NUCLEOTIDE SEQUENCE [LARGE SCALE GENOMIC DNA]</scope>
    <source>
        <strain evidence="4 5">AM505</strain>
    </source>
</reference>
<dbReference type="CDD" id="cd13666">
    <property type="entry name" value="PBP2_TRAP_DctP_like_1"/>
    <property type="match status" value="1"/>
</dbReference>
<dbReference type="GO" id="GO:0042597">
    <property type="term" value="C:periplasmic space"/>
    <property type="evidence" value="ECO:0007669"/>
    <property type="project" value="UniProtKB-SubCell"/>
</dbReference>
<dbReference type="EMBL" id="QDKM01000019">
    <property type="protein sequence ID" value="PVH27259.1"/>
    <property type="molecule type" value="Genomic_DNA"/>
</dbReference>
<dbReference type="PANTHER" id="PTHR33376:SF15">
    <property type="entry name" value="BLL6794 PROTEIN"/>
    <property type="match status" value="1"/>
</dbReference>
<dbReference type="Pfam" id="PF03480">
    <property type="entry name" value="DctP"/>
    <property type="match status" value="1"/>
</dbReference>
<evidence type="ECO:0000256" key="3">
    <source>
        <dbReference type="ARBA" id="ARBA00022764"/>
    </source>
</evidence>
<keyword evidence="2" id="KW-0732">Signal</keyword>
<evidence type="ECO:0000256" key="1">
    <source>
        <dbReference type="ARBA" id="ARBA00004418"/>
    </source>
</evidence>
<dbReference type="SUPFAM" id="SSF53850">
    <property type="entry name" value="Periplasmic binding protein-like II"/>
    <property type="match status" value="1"/>
</dbReference>
<name>A0A2T8HP97_9RHOB</name>
<evidence type="ECO:0000313" key="5">
    <source>
        <dbReference type="Proteomes" id="UP000245911"/>
    </source>
</evidence>
<evidence type="ECO:0000256" key="2">
    <source>
        <dbReference type="ARBA" id="ARBA00022729"/>
    </source>
</evidence>
<dbReference type="OrthoDB" id="7239472at2"/>
<keyword evidence="5" id="KW-1185">Reference proteome</keyword>